<keyword evidence="2" id="KW-1185">Reference proteome</keyword>
<comment type="caution">
    <text evidence="1">The sequence shown here is derived from an EMBL/GenBank/DDBJ whole genome shotgun (WGS) entry which is preliminary data.</text>
</comment>
<evidence type="ECO:0000313" key="1">
    <source>
        <dbReference type="EMBL" id="GGP02017.1"/>
    </source>
</evidence>
<reference evidence="1" key="2">
    <citation type="submission" date="2020-09" db="EMBL/GenBank/DDBJ databases">
        <authorList>
            <person name="Sun Q."/>
            <person name="Zhou Y."/>
        </authorList>
    </citation>
    <scope>NUCLEOTIDE SEQUENCE</scope>
    <source>
        <strain evidence="1">CGMCC 4.7430</strain>
    </source>
</reference>
<name>A0A918A1C4_9ACTN</name>
<dbReference type="SUPFAM" id="SSF144052">
    <property type="entry name" value="Thermophilic metalloprotease-like"/>
    <property type="match status" value="1"/>
</dbReference>
<gene>
    <name evidence="1" type="ORF">GCM10012278_07570</name>
</gene>
<protein>
    <submittedName>
        <fullName evidence="1">Uncharacterized protein</fullName>
    </submittedName>
</protein>
<proteinExistence type="predicted"/>
<reference evidence="1" key="1">
    <citation type="journal article" date="2014" name="Int. J. Syst. Evol. Microbiol.">
        <title>Complete genome sequence of Corynebacterium casei LMG S-19264T (=DSM 44701T), isolated from a smear-ripened cheese.</title>
        <authorList>
            <consortium name="US DOE Joint Genome Institute (JGI-PGF)"/>
            <person name="Walter F."/>
            <person name="Albersmeier A."/>
            <person name="Kalinowski J."/>
            <person name="Ruckert C."/>
        </authorList>
    </citation>
    <scope>NUCLEOTIDE SEQUENCE</scope>
    <source>
        <strain evidence="1">CGMCC 4.7430</strain>
    </source>
</reference>
<dbReference type="AlphaFoldDB" id="A0A918A1C4"/>
<accession>A0A918A1C4</accession>
<organism evidence="1 2">
    <name type="scientific">Nonomuraea glycinis</name>
    <dbReference type="NCBI Taxonomy" id="2047744"/>
    <lineage>
        <taxon>Bacteria</taxon>
        <taxon>Bacillati</taxon>
        <taxon>Actinomycetota</taxon>
        <taxon>Actinomycetes</taxon>
        <taxon>Streptosporangiales</taxon>
        <taxon>Streptosporangiaceae</taxon>
        <taxon>Nonomuraea</taxon>
    </lineage>
</organism>
<dbReference type="EMBL" id="BMNK01000001">
    <property type="protein sequence ID" value="GGP02017.1"/>
    <property type="molecule type" value="Genomic_DNA"/>
</dbReference>
<evidence type="ECO:0000313" key="2">
    <source>
        <dbReference type="Proteomes" id="UP000660745"/>
    </source>
</evidence>
<sequence length="314" mass="33935">MSVMPPEKQAIAAIADAVTRLDPRMATVVLMRRGDDPLWTGLPPALRELGMEVSDVRLPPQDRCWAPPAPDDRGRLLVGGRAYAADVLIYHDPFGPGRPGADLQALYRLLDCGVKVVFVDFPHGMTSAVAADPLRSAYLSALSADVETVVAAGAELRAVLQDSTRLRVRSGSTGVLEVSRPFEVRDDFTSALLDVPVLQLPYGEVWVVAPPESFDGAVELSTGRGRHVRARVRRGRLSHEGGAGALPEFDAPMVELGIGLNKAAPWLPPATLFEKSQGRLHVGFGDSGLIGGSRRERLHFDLPLSRDSSLDKEW</sequence>
<dbReference type="Proteomes" id="UP000660745">
    <property type="component" value="Unassembled WGS sequence"/>
</dbReference>